<keyword evidence="3" id="KW-0269">Exonuclease</keyword>
<dbReference type="CDD" id="cd06127">
    <property type="entry name" value="DEDDh"/>
    <property type="match status" value="1"/>
</dbReference>
<gene>
    <name evidence="5" type="ORF">CU635_10605</name>
    <name evidence="6" type="ORF">CVD25_10590</name>
</gene>
<sequence length="237" mass="27194">MRFPLIDMMRGIHGKINSTVGGQSSQQVAFLRQLQKEMKVEASMTIPLHELNVVVFDIETTGFFPDQGDEMISLGAVRVCGREIHENEVFYSLVRYEKNLSPEIERLTDITSDELKHAPYLSDVLIQFFEFVNGDTLVAHHANHEKSFLQNACWKLFRAPLKHRIIDTSFLYRIAEPKANMVRLEDFCEHNGIPVADRHHALGDAKLTAKLWCCYLSKIDELGCRTLSDIYERVAKL</sequence>
<dbReference type="RefSeq" id="WP_101577337.1">
    <property type="nucleotide sequence ID" value="NZ_PGVA01000024.1"/>
</dbReference>
<dbReference type="NCBIfam" id="NF005836">
    <property type="entry name" value="PRK07740.1"/>
    <property type="match status" value="1"/>
</dbReference>
<dbReference type="Proteomes" id="UP000234951">
    <property type="component" value="Unassembled WGS sequence"/>
</dbReference>
<dbReference type="OrthoDB" id="9804290at2"/>
<dbReference type="GO" id="GO:0008408">
    <property type="term" value="F:3'-5' exonuclease activity"/>
    <property type="evidence" value="ECO:0007669"/>
    <property type="project" value="TreeGrafter"/>
</dbReference>
<evidence type="ECO:0000313" key="7">
    <source>
        <dbReference type="Proteomes" id="UP000234951"/>
    </source>
</evidence>
<dbReference type="InterPro" id="IPR013520">
    <property type="entry name" value="Ribonucl_H"/>
</dbReference>
<feature type="domain" description="Exonuclease" evidence="4">
    <location>
        <begin position="52"/>
        <end position="221"/>
    </location>
</feature>
<evidence type="ECO:0000313" key="5">
    <source>
        <dbReference type="EMBL" id="PLR82921.1"/>
    </source>
</evidence>
<evidence type="ECO:0000256" key="3">
    <source>
        <dbReference type="ARBA" id="ARBA00022839"/>
    </source>
</evidence>
<comment type="caution">
    <text evidence="5">The sequence shown here is derived from an EMBL/GenBank/DDBJ whole genome shotgun (WGS) entry which is preliminary data.</text>
</comment>
<dbReference type="InterPro" id="IPR006054">
    <property type="entry name" value="DnaQ"/>
</dbReference>
<dbReference type="GO" id="GO:0006260">
    <property type="term" value="P:DNA replication"/>
    <property type="evidence" value="ECO:0007669"/>
    <property type="project" value="InterPro"/>
</dbReference>
<protein>
    <submittedName>
        <fullName evidence="5">DNA polymerase III subunit epsilon</fullName>
    </submittedName>
</protein>
<dbReference type="SMART" id="SM00479">
    <property type="entry name" value="EXOIII"/>
    <property type="match status" value="1"/>
</dbReference>
<dbReference type="Pfam" id="PF00929">
    <property type="entry name" value="RNase_T"/>
    <property type="match status" value="1"/>
</dbReference>
<evidence type="ECO:0000259" key="4">
    <source>
        <dbReference type="SMART" id="SM00479"/>
    </source>
</evidence>
<accession>A0A2N5GM62</accession>
<dbReference type="SUPFAM" id="SSF53098">
    <property type="entry name" value="Ribonuclease H-like"/>
    <property type="match status" value="1"/>
</dbReference>
<keyword evidence="8" id="KW-1185">Reference proteome</keyword>
<evidence type="ECO:0000256" key="1">
    <source>
        <dbReference type="ARBA" id="ARBA00022722"/>
    </source>
</evidence>
<evidence type="ECO:0000313" key="6">
    <source>
        <dbReference type="EMBL" id="PLR97074.1"/>
    </source>
</evidence>
<proteinExistence type="predicted"/>
<dbReference type="Gene3D" id="3.30.420.10">
    <property type="entry name" value="Ribonuclease H-like superfamily/Ribonuclease H"/>
    <property type="match status" value="1"/>
</dbReference>
<dbReference type="GO" id="GO:0003677">
    <property type="term" value="F:DNA binding"/>
    <property type="evidence" value="ECO:0007669"/>
    <property type="project" value="InterPro"/>
</dbReference>
<reference evidence="5 7" key="1">
    <citation type="submission" date="2017-11" db="EMBL/GenBank/DDBJ databases">
        <title>Comparitive Functional Genomics of Dry Heat Resistant strains isolated from the Viking Spacecraft.</title>
        <authorList>
            <person name="Seuylemezian A."/>
            <person name="Cooper K."/>
            <person name="Vaishampayan P."/>
        </authorList>
    </citation>
    <scope>NUCLEOTIDE SEQUENCE [LARGE SCALE GENOMIC DNA]</scope>
    <source>
        <strain evidence="5 7">M4.6</strain>
    </source>
</reference>
<name>A0A2N5GM62_9BACI</name>
<dbReference type="PANTHER" id="PTHR30231">
    <property type="entry name" value="DNA POLYMERASE III SUBUNIT EPSILON"/>
    <property type="match status" value="1"/>
</dbReference>
<dbReference type="AlphaFoldDB" id="A0A2N5GM62"/>
<dbReference type="EMBL" id="PGVA01000024">
    <property type="protein sequence ID" value="PLR82921.1"/>
    <property type="molecule type" value="Genomic_DNA"/>
</dbReference>
<evidence type="ECO:0000256" key="2">
    <source>
        <dbReference type="ARBA" id="ARBA00022801"/>
    </source>
</evidence>
<reference evidence="6 8" key="2">
    <citation type="submission" date="2017-12" db="EMBL/GenBank/DDBJ databases">
        <title>Comparative Functional Genomics of Dry Heat Resistant strains isolated from the Viking Spacecraft.</title>
        <authorList>
            <person name="Seuylemezian A."/>
            <person name="Cooper K."/>
            <person name="Vaishampayan P."/>
        </authorList>
    </citation>
    <scope>NUCLEOTIDE SEQUENCE [LARGE SCALE GENOMIC DNA]</scope>
    <source>
        <strain evidence="6 8">ATCC 29669</strain>
    </source>
</reference>
<dbReference type="PANTHER" id="PTHR30231:SF4">
    <property type="entry name" value="PROTEIN NEN2"/>
    <property type="match status" value="1"/>
</dbReference>
<dbReference type="EMBL" id="PGVD01000028">
    <property type="protein sequence ID" value="PLR97074.1"/>
    <property type="molecule type" value="Genomic_DNA"/>
</dbReference>
<dbReference type="FunFam" id="3.30.420.10:FF:000045">
    <property type="entry name" value="3'-5' exonuclease DinG"/>
    <property type="match status" value="1"/>
</dbReference>
<evidence type="ECO:0000313" key="8">
    <source>
        <dbReference type="Proteomes" id="UP000235114"/>
    </source>
</evidence>
<organism evidence="5 7">
    <name type="scientific">Bacillus canaveralius</name>
    <dbReference type="NCBI Taxonomy" id="1403243"/>
    <lineage>
        <taxon>Bacteria</taxon>
        <taxon>Bacillati</taxon>
        <taxon>Bacillota</taxon>
        <taxon>Bacilli</taxon>
        <taxon>Bacillales</taxon>
        <taxon>Bacillaceae</taxon>
        <taxon>Bacillus</taxon>
    </lineage>
</organism>
<keyword evidence="2" id="KW-0378">Hydrolase</keyword>
<dbReference type="NCBIfam" id="TIGR00573">
    <property type="entry name" value="dnaq"/>
    <property type="match status" value="1"/>
</dbReference>
<dbReference type="InterPro" id="IPR036397">
    <property type="entry name" value="RNaseH_sf"/>
</dbReference>
<keyword evidence="1" id="KW-0540">Nuclease</keyword>
<dbReference type="Proteomes" id="UP000235114">
    <property type="component" value="Unassembled WGS sequence"/>
</dbReference>
<dbReference type="InterPro" id="IPR012337">
    <property type="entry name" value="RNaseH-like_sf"/>
</dbReference>
<dbReference type="GO" id="GO:0003887">
    <property type="term" value="F:DNA-directed DNA polymerase activity"/>
    <property type="evidence" value="ECO:0007669"/>
    <property type="project" value="InterPro"/>
</dbReference>